<feature type="transmembrane region" description="Helical" evidence="2">
    <location>
        <begin position="6"/>
        <end position="26"/>
    </location>
</feature>
<evidence type="ECO:0000256" key="1">
    <source>
        <dbReference type="SAM" id="MobiDB-lite"/>
    </source>
</evidence>
<dbReference type="Proteomes" id="UP001152320">
    <property type="component" value="Chromosome 8"/>
</dbReference>
<dbReference type="EMBL" id="JAIZAY010000008">
    <property type="protein sequence ID" value="KAJ8036794.1"/>
    <property type="molecule type" value="Genomic_DNA"/>
</dbReference>
<keyword evidence="2" id="KW-1133">Transmembrane helix</keyword>
<evidence type="ECO:0000313" key="4">
    <source>
        <dbReference type="Proteomes" id="UP001152320"/>
    </source>
</evidence>
<reference evidence="3" key="1">
    <citation type="submission" date="2021-10" db="EMBL/GenBank/DDBJ databases">
        <title>Tropical sea cucumber genome reveals ecological adaptation and Cuvierian tubules defense mechanism.</title>
        <authorList>
            <person name="Chen T."/>
        </authorList>
    </citation>
    <scope>NUCLEOTIDE SEQUENCE</scope>
    <source>
        <strain evidence="3">Nanhai2018</strain>
        <tissue evidence="3">Muscle</tissue>
    </source>
</reference>
<keyword evidence="2" id="KW-0812">Transmembrane</keyword>
<proteinExistence type="predicted"/>
<dbReference type="AlphaFoldDB" id="A0A9Q1H8A9"/>
<accession>A0A9Q1H8A9</accession>
<feature type="compositionally biased region" description="Basic and acidic residues" evidence="1">
    <location>
        <begin position="47"/>
        <end position="61"/>
    </location>
</feature>
<comment type="caution">
    <text evidence="3">The sequence shown here is derived from an EMBL/GenBank/DDBJ whole genome shotgun (WGS) entry which is preliminary data.</text>
</comment>
<evidence type="ECO:0000256" key="2">
    <source>
        <dbReference type="SAM" id="Phobius"/>
    </source>
</evidence>
<name>A0A9Q1H8A9_HOLLE</name>
<feature type="compositionally biased region" description="Polar residues" evidence="1">
    <location>
        <begin position="37"/>
        <end position="46"/>
    </location>
</feature>
<feature type="region of interest" description="Disordered" evidence="1">
    <location>
        <begin position="37"/>
        <end position="61"/>
    </location>
</feature>
<sequence length="114" mass="12707">MISVGAIVVICVVGLCIMCCCVPILCPRVCDRCEQAGRQQHGSPYSRSERDDPPRQRHVQHDSLYVVSRSERVDAPRQQVNHASPYVISRSERADAPRVTNYYISASGQSSFSI</sequence>
<organism evidence="3 4">
    <name type="scientific">Holothuria leucospilota</name>
    <name type="common">Black long sea cucumber</name>
    <name type="synonym">Mertensiothuria leucospilota</name>
    <dbReference type="NCBI Taxonomy" id="206669"/>
    <lineage>
        <taxon>Eukaryota</taxon>
        <taxon>Metazoa</taxon>
        <taxon>Echinodermata</taxon>
        <taxon>Eleutherozoa</taxon>
        <taxon>Echinozoa</taxon>
        <taxon>Holothuroidea</taxon>
        <taxon>Aspidochirotacea</taxon>
        <taxon>Aspidochirotida</taxon>
        <taxon>Holothuriidae</taxon>
        <taxon>Holothuria</taxon>
    </lineage>
</organism>
<keyword evidence="4" id="KW-1185">Reference proteome</keyword>
<keyword evidence="2" id="KW-0472">Membrane</keyword>
<protein>
    <submittedName>
        <fullName evidence="3">Uncharacterized protein</fullName>
    </submittedName>
</protein>
<gene>
    <name evidence="3" type="ORF">HOLleu_17432</name>
</gene>
<evidence type="ECO:0000313" key="3">
    <source>
        <dbReference type="EMBL" id="KAJ8036794.1"/>
    </source>
</evidence>